<name>A0A6G1J1Y9_9PLEO</name>
<feature type="compositionally biased region" description="Basic residues" evidence="1">
    <location>
        <begin position="1"/>
        <end position="10"/>
    </location>
</feature>
<evidence type="ECO:0000313" key="3">
    <source>
        <dbReference type="Proteomes" id="UP000799291"/>
    </source>
</evidence>
<dbReference type="Proteomes" id="UP000799291">
    <property type="component" value="Unassembled WGS sequence"/>
</dbReference>
<dbReference type="AlphaFoldDB" id="A0A6G1J1Y9"/>
<evidence type="ECO:0000313" key="2">
    <source>
        <dbReference type="EMBL" id="KAF2684159.1"/>
    </source>
</evidence>
<gene>
    <name evidence="2" type="ORF">K458DRAFT_418463</name>
</gene>
<reference evidence="2" key="1">
    <citation type="journal article" date="2020" name="Stud. Mycol.">
        <title>101 Dothideomycetes genomes: a test case for predicting lifestyles and emergence of pathogens.</title>
        <authorList>
            <person name="Haridas S."/>
            <person name="Albert R."/>
            <person name="Binder M."/>
            <person name="Bloem J."/>
            <person name="Labutti K."/>
            <person name="Salamov A."/>
            <person name="Andreopoulos B."/>
            <person name="Baker S."/>
            <person name="Barry K."/>
            <person name="Bills G."/>
            <person name="Bluhm B."/>
            <person name="Cannon C."/>
            <person name="Castanera R."/>
            <person name="Culley D."/>
            <person name="Daum C."/>
            <person name="Ezra D."/>
            <person name="Gonzalez J."/>
            <person name="Henrissat B."/>
            <person name="Kuo A."/>
            <person name="Liang C."/>
            <person name="Lipzen A."/>
            <person name="Lutzoni F."/>
            <person name="Magnuson J."/>
            <person name="Mondo S."/>
            <person name="Nolan M."/>
            <person name="Ohm R."/>
            <person name="Pangilinan J."/>
            <person name="Park H.-J."/>
            <person name="Ramirez L."/>
            <person name="Alfaro M."/>
            <person name="Sun H."/>
            <person name="Tritt A."/>
            <person name="Yoshinaga Y."/>
            <person name="Zwiers L.-H."/>
            <person name="Turgeon B."/>
            <person name="Goodwin S."/>
            <person name="Spatafora J."/>
            <person name="Crous P."/>
            <person name="Grigoriev I."/>
        </authorList>
    </citation>
    <scope>NUCLEOTIDE SEQUENCE</scope>
    <source>
        <strain evidence="2">CBS 122367</strain>
    </source>
</reference>
<evidence type="ECO:0000256" key="1">
    <source>
        <dbReference type="SAM" id="MobiDB-lite"/>
    </source>
</evidence>
<protein>
    <submittedName>
        <fullName evidence="2">Uncharacterized protein</fullName>
    </submittedName>
</protein>
<feature type="compositionally biased region" description="Polar residues" evidence="1">
    <location>
        <begin position="79"/>
        <end position="88"/>
    </location>
</feature>
<feature type="compositionally biased region" description="Polar residues" evidence="1">
    <location>
        <begin position="11"/>
        <end position="20"/>
    </location>
</feature>
<keyword evidence="3" id="KW-1185">Reference proteome</keyword>
<sequence>MFILSAKRHQVSPNPFFRSTETLKETHPNANNKFKDTDPRQSQRPIPPHPPQSTPIKLAKPHFHSPPSGHTYLNPPPSHSQAAPNNSP</sequence>
<proteinExistence type="predicted"/>
<feature type="compositionally biased region" description="Basic and acidic residues" evidence="1">
    <location>
        <begin position="21"/>
        <end position="41"/>
    </location>
</feature>
<organism evidence="2 3">
    <name type="scientific">Lentithecium fluviatile CBS 122367</name>
    <dbReference type="NCBI Taxonomy" id="1168545"/>
    <lineage>
        <taxon>Eukaryota</taxon>
        <taxon>Fungi</taxon>
        <taxon>Dikarya</taxon>
        <taxon>Ascomycota</taxon>
        <taxon>Pezizomycotina</taxon>
        <taxon>Dothideomycetes</taxon>
        <taxon>Pleosporomycetidae</taxon>
        <taxon>Pleosporales</taxon>
        <taxon>Massarineae</taxon>
        <taxon>Lentitheciaceae</taxon>
        <taxon>Lentithecium</taxon>
    </lineage>
</organism>
<dbReference type="EMBL" id="MU005582">
    <property type="protein sequence ID" value="KAF2684159.1"/>
    <property type="molecule type" value="Genomic_DNA"/>
</dbReference>
<accession>A0A6G1J1Y9</accession>
<feature type="region of interest" description="Disordered" evidence="1">
    <location>
        <begin position="1"/>
        <end position="88"/>
    </location>
</feature>